<dbReference type="PANTHER" id="PTHR42748:SF7">
    <property type="entry name" value="NMRA LIKE REDOX SENSOR 1-RELATED"/>
    <property type="match status" value="1"/>
</dbReference>
<comment type="caution">
    <text evidence="5">The sequence shown here is derived from an EMBL/GenBank/DDBJ whole genome shotgun (WGS) entry which is preliminary data.</text>
</comment>
<gene>
    <name evidence="5" type="ORF">EB796_020364</name>
</gene>
<evidence type="ECO:0000256" key="3">
    <source>
        <dbReference type="ARBA" id="ARBA00040296"/>
    </source>
</evidence>
<evidence type="ECO:0000256" key="1">
    <source>
        <dbReference type="ARBA" id="ARBA00006328"/>
    </source>
</evidence>
<sequence>MSIFVSLTDVPKLTEILKGADICFISTTTDFTAEKNVEVSEGLAIAEACKRACVPNVILSAHIHCEKTIGVPAKHYDAKAEVYQYIRNTLQMPVTMLNIPPLYEMFFDFLRPKINAEGNYELGELASADYS</sequence>
<dbReference type="OrthoDB" id="300709at2759"/>
<dbReference type="GO" id="GO:0005634">
    <property type="term" value="C:nucleus"/>
    <property type="evidence" value="ECO:0007669"/>
    <property type="project" value="TreeGrafter"/>
</dbReference>
<reference evidence="5" key="1">
    <citation type="submission" date="2020-06" db="EMBL/GenBank/DDBJ databases">
        <title>Draft genome of Bugula neritina, a colonial animal packing powerful symbionts and potential medicines.</title>
        <authorList>
            <person name="Rayko M."/>
        </authorList>
    </citation>
    <scope>NUCLEOTIDE SEQUENCE [LARGE SCALE GENOMIC DNA]</scope>
    <source>
        <strain evidence="5">Kwan_BN1</strain>
    </source>
</reference>
<keyword evidence="6" id="KW-1185">Reference proteome</keyword>
<dbReference type="InterPro" id="IPR008030">
    <property type="entry name" value="NmrA-like"/>
</dbReference>
<dbReference type="InterPro" id="IPR036291">
    <property type="entry name" value="NAD(P)-bd_dom_sf"/>
</dbReference>
<organism evidence="5 6">
    <name type="scientific">Bugula neritina</name>
    <name type="common">Brown bryozoan</name>
    <name type="synonym">Sertularia neritina</name>
    <dbReference type="NCBI Taxonomy" id="10212"/>
    <lineage>
        <taxon>Eukaryota</taxon>
        <taxon>Metazoa</taxon>
        <taxon>Spiralia</taxon>
        <taxon>Lophotrochozoa</taxon>
        <taxon>Bryozoa</taxon>
        <taxon>Gymnolaemata</taxon>
        <taxon>Cheilostomatida</taxon>
        <taxon>Flustrina</taxon>
        <taxon>Buguloidea</taxon>
        <taxon>Bugulidae</taxon>
        <taxon>Bugula</taxon>
    </lineage>
</organism>
<feature type="domain" description="NmrA-like" evidence="4">
    <location>
        <begin position="6"/>
        <end position="112"/>
    </location>
</feature>
<evidence type="ECO:0000313" key="5">
    <source>
        <dbReference type="EMBL" id="KAF6021332.1"/>
    </source>
</evidence>
<dbReference type="AlphaFoldDB" id="A0A7J7J5B3"/>
<dbReference type="InterPro" id="IPR051164">
    <property type="entry name" value="NmrA-like_oxidored"/>
</dbReference>
<evidence type="ECO:0000256" key="2">
    <source>
        <dbReference type="ARBA" id="ARBA00022857"/>
    </source>
</evidence>
<dbReference type="Proteomes" id="UP000593567">
    <property type="component" value="Unassembled WGS sequence"/>
</dbReference>
<dbReference type="Pfam" id="PF05368">
    <property type="entry name" value="NmrA"/>
    <property type="match status" value="1"/>
</dbReference>
<name>A0A7J7J5B3_BUGNE</name>
<dbReference type="Gene3D" id="3.40.50.720">
    <property type="entry name" value="NAD(P)-binding Rossmann-like Domain"/>
    <property type="match status" value="1"/>
</dbReference>
<dbReference type="SUPFAM" id="SSF51735">
    <property type="entry name" value="NAD(P)-binding Rossmann-fold domains"/>
    <property type="match status" value="1"/>
</dbReference>
<comment type="similarity">
    <text evidence="1">Belongs to the NmrA-type oxidoreductase family.</text>
</comment>
<keyword evidence="2" id="KW-0521">NADP</keyword>
<dbReference type="PANTHER" id="PTHR42748">
    <property type="entry name" value="NITROGEN METABOLITE REPRESSION PROTEIN NMRA FAMILY MEMBER"/>
    <property type="match status" value="1"/>
</dbReference>
<accession>A0A7J7J5B3</accession>
<proteinExistence type="inferred from homology"/>
<dbReference type="EMBL" id="VXIV02003065">
    <property type="protein sequence ID" value="KAF6021332.1"/>
    <property type="molecule type" value="Genomic_DNA"/>
</dbReference>
<evidence type="ECO:0000259" key="4">
    <source>
        <dbReference type="Pfam" id="PF05368"/>
    </source>
</evidence>
<evidence type="ECO:0000313" key="6">
    <source>
        <dbReference type="Proteomes" id="UP000593567"/>
    </source>
</evidence>
<protein>
    <recommendedName>
        <fullName evidence="3">NmrA-like family domain-containing protein 1</fullName>
    </recommendedName>
</protein>